<keyword evidence="4" id="KW-0479">Metal-binding</keyword>
<dbReference type="InterPro" id="IPR001012">
    <property type="entry name" value="UBX_dom"/>
</dbReference>
<evidence type="ECO:0000313" key="9">
    <source>
        <dbReference type="EMBL" id="KAJ8973444.1"/>
    </source>
</evidence>
<keyword evidence="10" id="KW-1185">Reference proteome</keyword>
<feature type="compositionally biased region" description="Basic residues" evidence="5">
    <location>
        <begin position="140"/>
        <end position="150"/>
    </location>
</feature>
<evidence type="ECO:0000256" key="2">
    <source>
        <dbReference type="ARBA" id="ARBA00022490"/>
    </source>
</evidence>
<sequence length="276" mass="30927">MNVVDTLVEMGFSKEKAELAINRTGSNDVQIAMDWLLSHEDELAVPPAPPAAAIDAPDSVSDVETINEKAGTSDPETPPVAKSIQCDDCGKLFRTNEEVEFHASKSEEKKPLTEQEKKEQLSKIEAKLRQRRLEREAREKRRHYSKKRIGSKNEKRRNERLAKQRVREQIEQDKLTRKAKFGGAEISEPTAVIPAVAKPTPLKPTANYSEVKLQIRLPNGAVLTQSFGAKEPLSAVRLYIEMNRQGAEGPFCLMTSFPKKVFASDDYDKPLESLGK</sequence>
<dbReference type="SMART" id="SM00166">
    <property type="entry name" value="UBX"/>
    <property type="match status" value="1"/>
</dbReference>
<dbReference type="PROSITE" id="PS50030">
    <property type="entry name" value="UBA"/>
    <property type="match status" value="1"/>
</dbReference>
<dbReference type="InterPro" id="IPR015940">
    <property type="entry name" value="UBA"/>
</dbReference>
<evidence type="ECO:0008006" key="11">
    <source>
        <dbReference type="Google" id="ProtNLM"/>
    </source>
</evidence>
<evidence type="ECO:0000256" key="1">
    <source>
        <dbReference type="ARBA" id="ARBA00004496"/>
    </source>
</evidence>
<dbReference type="PANTHER" id="PTHR46340:SF1">
    <property type="entry name" value="UBX DOMAIN-CONTAINING PROTEIN 1"/>
    <property type="match status" value="1"/>
</dbReference>
<keyword evidence="4" id="KW-0863">Zinc-finger</keyword>
<dbReference type="EMBL" id="JAPWTJ010001174">
    <property type="protein sequence ID" value="KAJ8973444.1"/>
    <property type="molecule type" value="Genomic_DNA"/>
</dbReference>
<dbReference type="SUPFAM" id="SSF46934">
    <property type="entry name" value="UBA-like"/>
    <property type="match status" value="1"/>
</dbReference>
<evidence type="ECO:0000256" key="4">
    <source>
        <dbReference type="PROSITE-ProRule" id="PRU00042"/>
    </source>
</evidence>
<evidence type="ECO:0000259" key="8">
    <source>
        <dbReference type="PROSITE" id="PS50157"/>
    </source>
</evidence>
<feature type="domain" description="UBX" evidence="7">
    <location>
        <begin position="206"/>
        <end position="276"/>
    </location>
</feature>
<dbReference type="PANTHER" id="PTHR46340">
    <property type="entry name" value="UBX DOMAIN-CONTAINING PROTEIN 1"/>
    <property type="match status" value="1"/>
</dbReference>
<dbReference type="Gene3D" id="1.10.8.10">
    <property type="entry name" value="DNA helicase RuvA subunit, C-terminal domain"/>
    <property type="match status" value="1"/>
</dbReference>
<keyword evidence="4" id="KW-0862">Zinc</keyword>
<evidence type="ECO:0000259" key="6">
    <source>
        <dbReference type="PROSITE" id="PS50030"/>
    </source>
</evidence>
<feature type="compositionally biased region" description="Basic and acidic residues" evidence="5">
    <location>
        <begin position="100"/>
        <end position="139"/>
    </location>
</feature>
<feature type="region of interest" description="Disordered" evidence="5">
    <location>
        <begin position="100"/>
        <end position="174"/>
    </location>
</feature>
<name>A0ABQ9J5N9_9CUCU</name>
<feature type="region of interest" description="Disordered" evidence="5">
    <location>
        <begin position="54"/>
        <end position="81"/>
    </location>
</feature>
<protein>
    <recommendedName>
        <fullName evidence="11">UBX domain-containing protein 1</fullName>
    </recommendedName>
</protein>
<evidence type="ECO:0000256" key="3">
    <source>
        <dbReference type="ARBA" id="ARBA00023054"/>
    </source>
</evidence>
<dbReference type="SUPFAM" id="SSF54236">
    <property type="entry name" value="Ubiquitin-like"/>
    <property type="match status" value="1"/>
</dbReference>
<dbReference type="InterPro" id="IPR041923">
    <property type="entry name" value="UBA_UBXN1"/>
</dbReference>
<proteinExistence type="predicted"/>
<reference evidence="9" key="1">
    <citation type="journal article" date="2023" name="Insect Mol. Biol.">
        <title>Genome sequencing provides insights into the evolution of gene families encoding plant cell wall-degrading enzymes in longhorned beetles.</title>
        <authorList>
            <person name="Shin N.R."/>
            <person name="Okamura Y."/>
            <person name="Kirsch R."/>
            <person name="Pauchet Y."/>
        </authorList>
    </citation>
    <scope>NUCLEOTIDE SEQUENCE</scope>
    <source>
        <strain evidence="9">MMC_N1</strain>
    </source>
</reference>
<keyword evidence="3" id="KW-0175">Coiled coil</keyword>
<dbReference type="Pfam" id="PF00789">
    <property type="entry name" value="UBX"/>
    <property type="match status" value="1"/>
</dbReference>
<feature type="compositionally biased region" description="Basic and acidic residues" evidence="5">
    <location>
        <begin position="151"/>
        <end position="174"/>
    </location>
</feature>
<evidence type="ECO:0000259" key="7">
    <source>
        <dbReference type="PROSITE" id="PS50033"/>
    </source>
</evidence>
<comment type="subcellular location">
    <subcellularLocation>
        <location evidence="1">Cytoplasm</location>
    </subcellularLocation>
</comment>
<dbReference type="SMART" id="SM00165">
    <property type="entry name" value="UBA"/>
    <property type="match status" value="1"/>
</dbReference>
<keyword evidence="2" id="KW-0963">Cytoplasm</keyword>
<dbReference type="Proteomes" id="UP001162164">
    <property type="component" value="Unassembled WGS sequence"/>
</dbReference>
<dbReference type="PROSITE" id="PS50157">
    <property type="entry name" value="ZINC_FINGER_C2H2_2"/>
    <property type="match status" value="1"/>
</dbReference>
<comment type="caution">
    <text evidence="9">The sequence shown here is derived from an EMBL/GenBank/DDBJ whole genome shotgun (WGS) entry which is preliminary data.</text>
</comment>
<dbReference type="InterPro" id="IPR013087">
    <property type="entry name" value="Znf_C2H2_type"/>
</dbReference>
<evidence type="ECO:0000313" key="10">
    <source>
        <dbReference type="Proteomes" id="UP001162164"/>
    </source>
</evidence>
<organism evidence="9 10">
    <name type="scientific">Molorchus minor</name>
    <dbReference type="NCBI Taxonomy" id="1323400"/>
    <lineage>
        <taxon>Eukaryota</taxon>
        <taxon>Metazoa</taxon>
        <taxon>Ecdysozoa</taxon>
        <taxon>Arthropoda</taxon>
        <taxon>Hexapoda</taxon>
        <taxon>Insecta</taxon>
        <taxon>Pterygota</taxon>
        <taxon>Neoptera</taxon>
        <taxon>Endopterygota</taxon>
        <taxon>Coleoptera</taxon>
        <taxon>Polyphaga</taxon>
        <taxon>Cucujiformia</taxon>
        <taxon>Chrysomeloidea</taxon>
        <taxon>Cerambycidae</taxon>
        <taxon>Lamiinae</taxon>
        <taxon>Monochamini</taxon>
        <taxon>Molorchus</taxon>
    </lineage>
</organism>
<dbReference type="InterPro" id="IPR029071">
    <property type="entry name" value="Ubiquitin-like_domsf"/>
</dbReference>
<feature type="compositionally biased region" description="Low complexity" evidence="5">
    <location>
        <begin position="54"/>
        <end position="63"/>
    </location>
</feature>
<dbReference type="PROSITE" id="PS50033">
    <property type="entry name" value="UBX"/>
    <property type="match status" value="1"/>
</dbReference>
<accession>A0ABQ9J5N9</accession>
<dbReference type="Gene3D" id="3.10.20.90">
    <property type="entry name" value="Phosphatidylinositol 3-kinase Catalytic Subunit, Chain A, domain 1"/>
    <property type="match status" value="1"/>
</dbReference>
<gene>
    <name evidence="9" type="ORF">NQ317_003298</name>
</gene>
<dbReference type="InterPro" id="IPR009060">
    <property type="entry name" value="UBA-like_sf"/>
</dbReference>
<feature type="domain" description="UBA" evidence="6">
    <location>
        <begin position="1"/>
        <end position="39"/>
    </location>
</feature>
<dbReference type="Pfam" id="PF22562">
    <property type="entry name" value="UBA_7"/>
    <property type="match status" value="1"/>
</dbReference>
<evidence type="ECO:0000256" key="5">
    <source>
        <dbReference type="SAM" id="MobiDB-lite"/>
    </source>
</evidence>
<feature type="domain" description="C2H2-type" evidence="8">
    <location>
        <begin position="84"/>
        <end position="111"/>
    </location>
</feature>
<dbReference type="CDD" id="cd14302">
    <property type="entry name" value="UBA_UBXN1"/>
    <property type="match status" value="1"/>
</dbReference>